<dbReference type="Proteomes" id="UP000005714">
    <property type="component" value="Unassembled WGS sequence"/>
</dbReference>
<feature type="transmembrane region" description="Helical" evidence="1">
    <location>
        <begin position="20"/>
        <end position="48"/>
    </location>
</feature>
<dbReference type="OrthoDB" id="4774950at2"/>
<name>D4YQH5_9MICO</name>
<dbReference type="EMBL" id="ADNU01000072">
    <property type="protein sequence ID" value="EFG46537.1"/>
    <property type="molecule type" value="Genomic_DNA"/>
</dbReference>
<dbReference type="Pfam" id="PF19607">
    <property type="entry name" value="DUF6112"/>
    <property type="match status" value="1"/>
</dbReference>
<dbReference type="STRING" id="585530.HMPREF0183_2185"/>
<organism evidence="2 3">
    <name type="scientific">Brevibacterium mcbrellneri ATCC 49030</name>
    <dbReference type="NCBI Taxonomy" id="585530"/>
    <lineage>
        <taxon>Bacteria</taxon>
        <taxon>Bacillati</taxon>
        <taxon>Actinomycetota</taxon>
        <taxon>Actinomycetes</taxon>
        <taxon>Micrococcales</taxon>
        <taxon>Brevibacteriaceae</taxon>
        <taxon>Brevibacterium</taxon>
    </lineage>
</organism>
<dbReference type="InterPro" id="IPR046094">
    <property type="entry name" value="DUF6112"/>
</dbReference>
<feature type="transmembrane region" description="Helical" evidence="1">
    <location>
        <begin position="60"/>
        <end position="82"/>
    </location>
</feature>
<evidence type="ECO:0000313" key="3">
    <source>
        <dbReference type="Proteomes" id="UP000005714"/>
    </source>
</evidence>
<reference evidence="2 3" key="1">
    <citation type="submission" date="2010-04" db="EMBL/GenBank/DDBJ databases">
        <authorList>
            <person name="Qin X."/>
            <person name="Bachman B."/>
            <person name="Battles P."/>
            <person name="Bell A."/>
            <person name="Bess C."/>
            <person name="Bickham C."/>
            <person name="Chaboub L."/>
            <person name="Chen D."/>
            <person name="Coyle M."/>
            <person name="Deiros D.R."/>
            <person name="Dinh H."/>
            <person name="Forbes L."/>
            <person name="Fowler G."/>
            <person name="Francisco L."/>
            <person name="Fu Q."/>
            <person name="Gubbala S."/>
            <person name="Hale W."/>
            <person name="Han Y."/>
            <person name="Hemphill L."/>
            <person name="Highlander S.K."/>
            <person name="Hirani K."/>
            <person name="Hogues M."/>
            <person name="Jackson L."/>
            <person name="Jakkamsetti A."/>
            <person name="Javaid M."/>
            <person name="Jiang H."/>
            <person name="Korchina V."/>
            <person name="Kovar C."/>
            <person name="Lara F."/>
            <person name="Lee S."/>
            <person name="Mata R."/>
            <person name="Mathew T."/>
            <person name="Moen C."/>
            <person name="Morales K."/>
            <person name="Munidasa M."/>
            <person name="Nazareth L."/>
            <person name="Ngo R."/>
            <person name="Nguyen L."/>
            <person name="Okwuonu G."/>
            <person name="Ongeri F."/>
            <person name="Patil S."/>
            <person name="Petrosino J."/>
            <person name="Pham C."/>
            <person name="Pham P."/>
            <person name="Pu L.-L."/>
            <person name="Puazo M."/>
            <person name="Raj R."/>
            <person name="Reid J."/>
            <person name="Rouhana J."/>
            <person name="Saada N."/>
            <person name="Shang Y."/>
            <person name="Simmons D."/>
            <person name="Thornton R."/>
            <person name="Warren J."/>
            <person name="Weissenberger G."/>
            <person name="Zhang J."/>
            <person name="Zhang L."/>
            <person name="Zhou C."/>
            <person name="Zhu D."/>
            <person name="Muzny D."/>
            <person name="Worley K."/>
            <person name="Gibbs R."/>
        </authorList>
    </citation>
    <scope>NUCLEOTIDE SEQUENCE [LARGE SCALE GENOMIC DNA]</scope>
    <source>
        <strain evidence="2 3">ATCC 49030</strain>
    </source>
</reference>
<accession>D4YQH5</accession>
<dbReference type="RefSeq" id="WP_005885949.1">
    <property type="nucleotide sequence ID" value="NZ_ADNU01000072.1"/>
</dbReference>
<gene>
    <name evidence="2" type="ORF">HMPREF0183_2185</name>
</gene>
<evidence type="ECO:0008006" key="4">
    <source>
        <dbReference type="Google" id="ProtNLM"/>
    </source>
</evidence>
<keyword evidence="1" id="KW-1133">Transmembrane helix</keyword>
<keyword evidence="1" id="KW-0472">Membrane</keyword>
<keyword evidence="1" id="KW-0812">Transmembrane</keyword>
<dbReference type="AlphaFoldDB" id="D4YQH5"/>
<evidence type="ECO:0000313" key="2">
    <source>
        <dbReference type="EMBL" id="EFG46537.1"/>
    </source>
</evidence>
<evidence type="ECO:0000256" key="1">
    <source>
        <dbReference type="SAM" id="Phobius"/>
    </source>
</evidence>
<sequence length="88" mass="8790">MNVTPDFGGLDGLTDLETVIGALLMFVLVTAVLMLIVSALVWAIAAAIGHAAAASKAKAGVLVALGAAALGGCGIAWMNWLISIGQQL</sequence>
<proteinExistence type="predicted"/>
<comment type="caution">
    <text evidence="2">The sequence shown here is derived from an EMBL/GenBank/DDBJ whole genome shotgun (WGS) entry which is preliminary data.</text>
</comment>
<keyword evidence="3" id="KW-1185">Reference proteome</keyword>
<protein>
    <recommendedName>
        <fullName evidence="4">Integral membrane protein</fullName>
    </recommendedName>
</protein>
<dbReference type="eggNOG" id="ENOG5032WTQ">
    <property type="taxonomic scope" value="Bacteria"/>
</dbReference>